<evidence type="ECO:0000313" key="2">
    <source>
        <dbReference type="EMBL" id="MXY92822.1"/>
    </source>
</evidence>
<accession>A0A6B0YSU8</accession>
<dbReference type="SUPFAM" id="SSF51197">
    <property type="entry name" value="Clavaminate synthase-like"/>
    <property type="match status" value="1"/>
</dbReference>
<dbReference type="GO" id="GO:0016706">
    <property type="term" value="F:2-oxoglutarate-dependent dioxygenase activity"/>
    <property type="evidence" value="ECO:0007669"/>
    <property type="project" value="UniProtKB-ARBA"/>
</dbReference>
<proteinExistence type="predicted"/>
<keyword evidence="2" id="KW-0223">Dioxygenase</keyword>
<dbReference type="Pfam" id="PF05721">
    <property type="entry name" value="PhyH"/>
    <property type="match status" value="1"/>
</dbReference>
<dbReference type="PANTHER" id="PTHR31630">
    <property type="entry name" value="PHYTANOYL-COA DIOXYGENASE-RELATED-RELATED"/>
    <property type="match status" value="1"/>
</dbReference>
<dbReference type="AlphaFoldDB" id="A0A6B0YSU8"/>
<dbReference type="Gene3D" id="2.60.120.620">
    <property type="entry name" value="q2cbj1_9rhob like domain"/>
    <property type="match status" value="1"/>
</dbReference>
<evidence type="ECO:0000256" key="1">
    <source>
        <dbReference type="SAM" id="MobiDB-lite"/>
    </source>
</evidence>
<comment type="caution">
    <text evidence="2">The sequence shown here is derived from an EMBL/GenBank/DDBJ whole genome shotgun (WGS) entry which is preliminary data.</text>
</comment>
<reference evidence="2" key="1">
    <citation type="submission" date="2019-09" db="EMBL/GenBank/DDBJ databases">
        <title>Characterisation of the sponge microbiome using genome-centric metagenomics.</title>
        <authorList>
            <person name="Engelberts J.P."/>
            <person name="Robbins S.J."/>
            <person name="De Goeij J.M."/>
            <person name="Aranda M."/>
            <person name="Bell S.C."/>
            <person name="Webster N.S."/>
        </authorList>
    </citation>
    <scope>NUCLEOTIDE SEQUENCE</scope>
    <source>
        <strain evidence="2">SB0664_bin_27</strain>
    </source>
</reference>
<dbReference type="EMBL" id="VXRG01000042">
    <property type="protein sequence ID" value="MXY92822.1"/>
    <property type="molecule type" value="Genomic_DNA"/>
</dbReference>
<gene>
    <name evidence="2" type="ORF">F4Y42_05160</name>
</gene>
<dbReference type="InterPro" id="IPR008775">
    <property type="entry name" value="Phytyl_CoA_dOase-like"/>
</dbReference>
<feature type="region of interest" description="Disordered" evidence="1">
    <location>
        <begin position="264"/>
        <end position="302"/>
    </location>
</feature>
<protein>
    <submittedName>
        <fullName evidence="2">Phytanoyl-CoA dioxygenase family protein</fullName>
    </submittedName>
</protein>
<name>A0A6B0YSU8_9CHLR</name>
<dbReference type="PANTHER" id="PTHR31630:SF6">
    <property type="entry name" value="PHYTANOYL-COA DIOXYGENASE-RELATED"/>
    <property type="match status" value="1"/>
</dbReference>
<keyword evidence="2" id="KW-0560">Oxidoreductase</keyword>
<organism evidence="2">
    <name type="scientific">Caldilineaceae bacterium SB0664_bin_27</name>
    <dbReference type="NCBI Taxonomy" id="2605260"/>
    <lineage>
        <taxon>Bacteria</taxon>
        <taxon>Bacillati</taxon>
        <taxon>Chloroflexota</taxon>
        <taxon>Caldilineae</taxon>
        <taxon>Caldilineales</taxon>
        <taxon>Caldilineaceae</taxon>
    </lineage>
</organism>
<sequence>MPVLSDRDWAFWEENGYVVIPNAVPRENLDALVEQIWTFLEMEENDRESWYKYKPYTREDLCSPISQAGMVEMYQHQSLWNNRQFPRLHQAFSEMLGTEKLWVSLDRANMKPPDRPDRPEWGHKGMIHWDIDTGELPLLEGDEIAATWLPNPDTHIGLQGVLYLTDTDVDQGGFQCIPGFHRTFYDWVATQPADRNPRFPDMDGLDVKIVDGKAGDFVIWHRLLAHGNGHNRSTQPRLAQYITMSPAPEKDEEQRTARIRSWQECRPMENWPGDPRDWEPRHQTPAALTPLGRKLLGEDPWN</sequence>